<comment type="caution">
    <text evidence="2">The sequence shown here is derived from an EMBL/GenBank/DDBJ whole genome shotgun (WGS) entry which is preliminary data.</text>
</comment>
<dbReference type="AlphaFoldDB" id="A0A6G4WTB4"/>
<dbReference type="Proteomes" id="UP000477722">
    <property type="component" value="Unassembled WGS sequence"/>
</dbReference>
<evidence type="ECO:0000313" key="2">
    <source>
        <dbReference type="EMBL" id="NGO67784.1"/>
    </source>
</evidence>
<dbReference type="EMBL" id="JAAKZZ010000032">
    <property type="protein sequence ID" value="NGO67784.1"/>
    <property type="molecule type" value="Genomic_DNA"/>
</dbReference>
<proteinExistence type="predicted"/>
<gene>
    <name evidence="2" type="ORF">G5C65_05315</name>
</gene>
<feature type="compositionally biased region" description="Basic and acidic residues" evidence="1">
    <location>
        <begin position="1"/>
        <end position="11"/>
    </location>
</feature>
<reference evidence="2 3" key="1">
    <citation type="submission" date="2020-02" db="EMBL/GenBank/DDBJ databases">
        <title>Whole-genome analyses of novel actinobacteria.</title>
        <authorList>
            <person name="Sahin N."/>
            <person name="Tatar D."/>
        </authorList>
    </citation>
    <scope>NUCLEOTIDE SEQUENCE [LARGE SCALE GENOMIC DNA]</scope>
    <source>
        <strain evidence="2 3">SB3404</strain>
    </source>
</reference>
<evidence type="ECO:0000256" key="1">
    <source>
        <dbReference type="SAM" id="MobiDB-lite"/>
    </source>
</evidence>
<protein>
    <submittedName>
        <fullName evidence="2">Uncharacterized protein</fullName>
    </submittedName>
</protein>
<organism evidence="2 3">
    <name type="scientific">Streptomyces boncukensis</name>
    <dbReference type="NCBI Taxonomy" id="2711219"/>
    <lineage>
        <taxon>Bacteria</taxon>
        <taxon>Bacillati</taxon>
        <taxon>Actinomycetota</taxon>
        <taxon>Actinomycetes</taxon>
        <taxon>Kitasatosporales</taxon>
        <taxon>Streptomycetaceae</taxon>
        <taxon>Streptomyces</taxon>
    </lineage>
</organism>
<keyword evidence="3" id="KW-1185">Reference proteome</keyword>
<dbReference type="RefSeq" id="WP_165297440.1">
    <property type="nucleotide sequence ID" value="NZ_JAAKZZ010000032.1"/>
</dbReference>
<name>A0A6G4WTB4_9ACTN</name>
<evidence type="ECO:0000313" key="3">
    <source>
        <dbReference type="Proteomes" id="UP000477722"/>
    </source>
</evidence>
<feature type="region of interest" description="Disordered" evidence="1">
    <location>
        <begin position="1"/>
        <end position="31"/>
    </location>
</feature>
<accession>A0A6G4WTB4</accession>
<sequence length="89" mass="9414">MTVRPGRDEPAPGRTAGGAVLRGDPRHSTSRSRLAARGIAALVFDALADARVEEARSSEMTRVSWLPATTQATPPLCAFISRILAITVS</sequence>